<accession>A0A1Q9EAA3</accession>
<reference evidence="1 2" key="1">
    <citation type="submission" date="2016-02" db="EMBL/GenBank/DDBJ databases">
        <title>Genome analysis of coral dinoflagellate symbionts highlights evolutionary adaptations to a symbiotic lifestyle.</title>
        <authorList>
            <person name="Aranda M."/>
            <person name="Li Y."/>
            <person name="Liew Y.J."/>
            <person name="Baumgarten S."/>
            <person name="Simakov O."/>
            <person name="Wilson M."/>
            <person name="Piel J."/>
            <person name="Ashoor H."/>
            <person name="Bougouffa S."/>
            <person name="Bajic V.B."/>
            <person name="Ryu T."/>
            <person name="Ravasi T."/>
            <person name="Bayer T."/>
            <person name="Micklem G."/>
            <person name="Kim H."/>
            <person name="Bhak J."/>
            <person name="Lajeunesse T.C."/>
            <person name="Voolstra C.R."/>
        </authorList>
    </citation>
    <scope>NUCLEOTIDE SEQUENCE [LARGE SCALE GENOMIC DNA]</scope>
    <source>
        <strain evidence="1 2">CCMP2467</strain>
    </source>
</reference>
<protein>
    <submittedName>
        <fullName evidence="1">Uncharacterized protein</fullName>
    </submittedName>
</protein>
<dbReference type="Proteomes" id="UP000186817">
    <property type="component" value="Unassembled WGS sequence"/>
</dbReference>
<evidence type="ECO:0000313" key="2">
    <source>
        <dbReference type="Proteomes" id="UP000186817"/>
    </source>
</evidence>
<organism evidence="1 2">
    <name type="scientific">Symbiodinium microadriaticum</name>
    <name type="common">Dinoflagellate</name>
    <name type="synonym">Zooxanthella microadriatica</name>
    <dbReference type="NCBI Taxonomy" id="2951"/>
    <lineage>
        <taxon>Eukaryota</taxon>
        <taxon>Sar</taxon>
        <taxon>Alveolata</taxon>
        <taxon>Dinophyceae</taxon>
        <taxon>Suessiales</taxon>
        <taxon>Symbiodiniaceae</taxon>
        <taxon>Symbiodinium</taxon>
    </lineage>
</organism>
<dbReference type="AlphaFoldDB" id="A0A1Q9EAA3"/>
<gene>
    <name evidence="1" type="ORF">AK812_SmicGene12567</name>
</gene>
<keyword evidence="2" id="KW-1185">Reference proteome</keyword>
<sequence>MDIRGPPQPPPRGYGKGAGFEKVNFADPEHLQLEARAKPPVDMATTAEASCRVSTVELKRKYEQLKSDQLQDKPKMMLRKLREVFVEKGHSEKEFEVICKVFGRHERMGELLREVRLLELEQKKPPPPQEVNV</sequence>
<dbReference type="OrthoDB" id="6252103at2759"/>
<evidence type="ECO:0000313" key="1">
    <source>
        <dbReference type="EMBL" id="OLQ04343.1"/>
    </source>
</evidence>
<name>A0A1Q9EAA3_SYMMI</name>
<dbReference type="EMBL" id="LSRX01000213">
    <property type="protein sequence ID" value="OLQ04343.1"/>
    <property type="molecule type" value="Genomic_DNA"/>
</dbReference>
<proteinExistence type="predicted"/>
<comment type="caution">
    <text evidence="1">The sequence shown here is derived from an EMBL/GenBank/DDBJ whole genome shotgun (WGS) entry which is preliminary data.</text>
</comment>